<organism evidence="5 6">
    <name type="scientific">Nezara viridula</name>
    <name type="common">Southern green stink bug</name>
    <name type="synonym">Cimex viridulus</name>
    <dbReference type="NCBI Taxonomy" id="85310"/>
    <lineage>
        <taxon>Eukaryota</taxon>
        <taxon>Metazoa</taxon>
        <taxon>Ecdysozoa</taxon>
        <taxon>Arthropoda</taxon>
        <taxon>Hexapoda</taxon>
        <taxon>Insecta</taxon>
        <taxon>Pterygota</taxon>
        <taxon>Neoptera</taxon>
        <taxon>Paraneoptera</taxon>
        <taxon>Hemiptera</taxon>
        <taxon>Heteroptera</taxon>
        <taxon>Panheteroptera</taxon>
        <taxon>Pentatomomorpha</taxon>
        <taxon>Pentatomoidea</taxon>
        <taxon>Pentatomidae</taxon>
        <taxon>Pentatominae</taxon>
        <taxon>Nezara</taxon>
    </lineage>
</organism>
<evidence type="ECO:0000256" key="2">
    <source>
        <dbReference type="ARBA" id="ARBA00023108"/>
    </source>
</evidence>
<name>A0A9P0MQG8_NEZVI</name>
<evidence type="ECO:0000313" key="6">
    <source>
        <dbReference type="Proteomes" id="UP001152798"/>
    </source>
</evidence>
<evidence type="ECO:0000256" key="3">
    <source>
        <dbReference type="ARBA" id="ARBA00060902"/>
    </source>
</evidence>
<feature type="signal peptide" evidence="4">
    <location>
        <begin position="1"/>
        <end position="17"/>
    </location>
</feature>
<feature type="chain" id="PRO_5040119299" evidence="4">
    <location>
        <begin position="18"/>
        <end position="244"/>
    </location>
</feature>
<protein>
    <submittedName>
        <fullName evidence="5">Uncharacterized protein</fullName>
    </submittedName>
</protein>
<comment type="similarity">
    <text evidence="3">Belongs to the TO family.</text>
</comment>
<dbReference type="InterPro" id="IPR038606">
    <property type="entry name" value="To_sf"/>
</dbReference>
<evidence type="ECO:0000256" key="4">
    <source>
        <dbReference type="SAM" id="SignalP"/>
    </source>
</evidence>
<evidence type="ECO:0000313" key="5">
    <source>
        <dbReference type="EMBL" id="CAH1399266.1"/>
    </source>
</evidence>
<dbReference type="PANTHER" id="PTHR11008:SF14">
    <property type="entry name" value="CIRCADIAN CLOCK-CONTROLLED PROTEIN-LIKE PROTEIN"/>
    <property type="match status" value="1"/>
</dbReference>
<dbReference type="GO" id="GO:0007623">
    <property type="term" value="P:circadian rhythm"/>
    <property type="evidence" value="ECO:0007669"/>
    <property type="project" value="UniProtKB-ARBA"/>
</dbReference>
<reference evidence="5" key="1">
    <citation type="submission" date="2022-01" db="EMBL/GenBank/DDBJ databases">
        <authorList>
            <person name="King R."/>
        </authorList>
    </citation>
    <scope>NUCLEOTIDE SEQUENCE</scope>
</reference>
<keyword evidence="6" id="KW-1185">Reference proteome</keyword>
<dbReference type="Pfam" id="PF06585">
    <property type="entry name" value="JHBP"/>
    <property type="match status" value="1"/>
</dbReference>
<dbReference type="SMART" id="SM00700">
    <property type="entry name" value="JHBP"/>
    <property type="match status" value="1"/>
</dbReference>
<accession>A0A9P0MQG8</accession>
<dbReference type="FunFam" id="3.15.10.30:FF:000001">
    <property type="entry name" value="Takeout-like protein 1"/>
    <property type="match status" value="1"/>
</dbReference>
<dbReference type="Proteomes" id="UP001152798">
    <property type="component" value="Chromosome 4"/>
</dbReference>
<dbReference type="InterPro" id="IPR010562">
    <property type="entry name" value="Haemolymph_juvenile_hormone-bd"/>
</dbReference>
<keyword evidence="1 4" id="KW-0732">Signal</keyword>
<dbReference type="EMBL" id="OV725080">
    <property type="protein sequence ID" value="CAH1399266.1"/>
    <property type="molecule type" value="Genomic_DNA"/>
</dbReference>
<dbReference type="AlphaFoldDB" id="A0A9P0MQG8"/>
<proteinExistence type="inferred from homology"/>
<keyword evidence="2" id="KW-0090">Biological rhythms</keyword>
<evidence type="ECO:0000256" key="1">
    <source>
        <dbReference type="ARBA" id="ARBA00022729"/>
    </source>
</evidence>
<dbReference type="GO" id="GO:0005615">
    <property type="term" value="C:extracellular space"/>
    <property type="evidence" value="ECO:0007669"/>
    <property type="project" value="TreeGrafter"/>
</dbReference>
<gene>
    <name evidence="5" type="ORF">NEZAVI_LOCUS8748</name>
</gene>
<dbReference type="Gene3D" id="3.15.10.30">
    <property type="entry name" value="Haemolymph juvenile hormone binding protein"/>
    <property type="match status" value="1"/>
</dbReference>
<dbReference type="PANTHER" id="PTHR11008">
    <property type="entry name" value="PROTEIN TAKEOUT-LIKE PROTEIN"/>
    <property type="match status" value="1"/>
</dbReference>
<dbReference type="OrthoDB" id="8185598at2759"/>
<sequence length="244" mass="27142">MELIWALIISSLVLVHSSKLPDYIEVCKRSDPDLQACIKKSIEDLRPKLIEGMPEMKVPPIEPLIIDEPISTEGTGLNVVTKNLKAWGGSNYTLKNLDVDPLAPKFNFHLNIPHLKIEGMFEVDGKVIMIPVKGNGEITADVYDVDSEVSMKSELVNKDGDQFLSFFGLDLHHLKIGKGKIHIGSMFGREDKLIGDVISSAINLNFNYFVQELKPTIVSTLTQFAVKSANNIVRDVPLSEIFPE</sequence>